<dbReference type="PANTHER" id="PTHR15160:SF1">
    <property type="entry name" value="VON HIPPEL-LINDAU DISEASE TUMOR SUPPRESSOR"/>
    <property type="match status" value="1"/>
</dbReference>
<sequence>MPAYHILKIKAITPSSIGASSFVLILESTHSTNLSFPIVIGNQEAQSISIILEGISIKRPLMHDLFINVFSLIDVSLDFVEITRFNDGVFFAELNLLNDDKHIVVDARPSDAIALAIRLNKEIRIPTSLFDSICINSSEISESGSISDVDIVISKSDLEMELKKALADENYEVAASLRDKIEQLNAKK</sequence>
<dbReference type="RefSeq" id="WP_377982648.1">
    <property type="nucleotide sequence ID" value="NZ_JBBKXZ010000001.1"/>
</dbReference>
<dbReference type="EMBL" id="JBBKXZ010000001">
    <property type="protein sequence ID" value="MFD3393765.1"/>
    <property type="molecule type" value="Genomic_DNA"/>
</dbReference>
<protein>
    <submittedName>
        <fullName evidence="2">Bifunctional nuclease family protein</fullName>
    </submittedName>
</protein>
<dbReference type="PANTHER" id="PTHR15160">
    <property type="entry name" value="VON HIPPEL-LINDAU PROTEIN"/>
    <property type="match status" value="1"/>
</dbReference>
<feature type="domain" description="BFN" evidence="1">
    <location>
        <begin position="1"/>
        <end position="137"/>
    </location>
</feature>
<dbReference type="Proteomes" id="UP001598138">
    <property type="component" value="Unassembled WGS sequence"/>
</dbReference>
<reference evidence="2 3" key="1">
    <citation type="submission" date="2024-03" db="EMBL/GenBank/DDBJ databases">
        <title>Aquirufa genome sequencing.</title>
        <authorList>
            <person name="Pitt A."/>
            <person name="Hahn M.W."/>
        </authorList>
    </citation>
    <scope>NUCLEOTIDE SEQUENCE [LARGE SCALE GENOMIC DNA]</scope>
    <source>
        <strain evidence="2 3">OSTEICH-129V</strain>
    </source>
</reference>
<accession>A0ABW6DCD5</accession>
<organism evidence="2 3">
    <name type="scientific">Aquirufa avitistagni</name>
    <dbReference type="NCBI Taxonomy" id="3104728"/>
    <lineage>
        <taxon>Bacteria</taxon>
        <taxon>Pseudomonadati</taxon>
        <taxon>Bacteroidota</taxon>
        <taxon>Cytophagia</taxon>
        <taxon>Cytophagales</taxon>
        <taxon>Flectobacillaceae</taxon>
        <taxon>Aquirufa</taxon>
    </lineage>
</organism>
<evidence type="ECO:0000313" key="3">
    <source>
        <dbReference type="Proteomes" id="UP001598138"/>
    </source>
</evidence>
<name>A0ABW6DCD5_9BACT</name>
<proteinExistence type="predicted"/>
<gene>
    <name evidence="2" type="ORF">U0R10_03940</name>
</gene>
<dbReference type="PROSITE" id="PS51658">
    <property type="entry name" value="BFN"/>
    <property type="match status" value="1"/>
</dbReference>
<dbReference type="Pfam" id="PF02577">
    <property type="entry name" value="BFN_dom"/>
    <property type="match status" value="1"/>
</dbReference>
<dbReference type="InterPro" id="IPR003729">
    <property type="entry name" value="Bi_nuclease_dom"/>
</dbReference>
<dbReference type="SUPFAM" id="SSF103256">
    <property type="entry name" value="Hypothetical protein TM0160"/>
    <property type="match status" value="1"/>
</dbReference>
<comment type="caution">
    <text evidence="2">The sequence shown here is derived from an EMBL/GenBank/DDBJ whole genome shotgun (WGS) entry which is preliminary data.</text>
</comment>
<evidence type="ECO:0000313" key="2">
    <source>
        <dbReference type="EMBL" id="MFD3393765.1"/>
    </source>
</evidence>
<dbReference type="Gene3D" id="3.10.690.10">
    <property type="entry name" value="Bifunctional nuclease domain"/>
    <property type="match status" value="1"/>
</dbReference>
<dbReference type="InterPro" id="IPR036104">
    <property type="entry name" value="BFN_sf"/>
</dbReference>
<evidence type="ECO:0000259" key="1">
    <source>
        <dbReference type="PROSITE" id="PS51658"/>
    </source>
</evidence>
<keyword evidence="3" id="KW-1185">Reference proteome</keyword>